<reference evidence="1 2" key="1">
    <citation type="submission" date="2022-12" db="EMBL/GenBank/DDBJ databases">
        <title>Chromosome-scale assembly of the Ensete ventricosum genome.</title>
        <authorList>
            <person name="Dussert Y."/>
            <person name="Stocks J."/>
            <person name="Wendawek A."/>
            <person name="Woldeyes F."/>
            <person name="Nichols R.A."/>
            <person name="Borrell J.S."/>
        </authorList>
    </citation>
    <scope>NUCLEOTIDE SEQUENCE [LARGE SCALE GENOMIC DNA]</scope>
    <source>
        <strain evidence="2">cv. Maze</strain>
        <tissue evidence="1">Seeds</tissue>
    </source>
</reference>
<dbReference type="EMBL" id="JAQQAF010000008">
    <property type="protein sequence ID" value="KAJ8464832.1"/>
    <property type="molecule type" value="Genomic_DNA"/>
</dbReference>
<dbReference type="Proteomes" id="UP001222027">
    <property type="component" value="Unassembled WGS sequence"/>
</dbReference>
<organism evidence="1 2">
    <name type="scientific">Ensete ventricosum</name>
    <name type="common">Abyssinian banana</name>
    <name type="synonym">Musa ensete</name>
    <dbReference type="NCBI Taxonomy" id="4639"/>
    <lineage>
        <taxon>Eukaryota</taxon>
        <taxon>Viridiplantae</taxon>
        <taxon>Streptophyta</taxon>
        <taxon>Embryophyta</taxon>
        <taxon>Tracheophyta</taxon>
        <taxon>Spermatophyta</taxon>
        <taxon>Magnoliopsida</taxon>
        <taxon>Liliopsida</taxon>
        <taxon>Zingiberales</taxon>
        <taxon>Musaceae</taxon>
        <taxon>Ensete</taxon>
    </lineage>
</organism>
<evidence type="ECO:0000313" key="1">
    <source>
        <dbReference type="EMBL" id="KAJ8464832.1"/>
    </source>
</evidence>
<proteinExistence type="predicted"/>
<protein>
    <submittedName>
        <fullName evidence="1">Uncharacterized protein</fullName>
    </submittedName>
</protein>
<accession>A0AAV8P597</accession>
<name>A0AAV8P597_ENSVE</name>
<keyword evidence="2" id="KW-1185">Reference proteome</keyword>
<dbReference type="AlphaFoldDB" id="A0AAV8P597"/>
<sequence length="135" mass="15189">MDSRGEEAGVNLADGRRPDIHELFCHYDALYFRNALGACALYWASSFPYPSAVVDCLYVDHQNVTLAKLVLEANKSVWLDSPSKDYIKQDKRRKSMIAKNNNLAKYLLPSVDASRSSARNSSSRDNSCKELILNN</sequence>
<comment type="caution">
    <text evidence="1">The sequence shown here is derived from an EMBL/GenBank/DDBJ whole genome shotgun (WGS) entry which is preliminary data.</text>
</comment>
<gene>
    <name evidence="1" type="ORF">OPV22_027384</name>
</gene>
<evidence type="ECO:0000313" key="2">
    <source>
        <dbReference type="Proteomes" id="UP001222027"/>
    </source>
</evidence>